<dbReference type="InterPro" id="IPR008927">
    <property type="entry name" value="6-PGluconate_DH-like_C_sf"/>
</dbReference>
<evidence type="ECO:0000256" key="5">
    <source>
        <dbReference type="ARBA" id="ARBA00023027"/>
    </source>
</evidence>
<organism evidence="9 10">
    <name type="scientific">Antrihabitans spumae</name>
    <dbReference type="NCBI Taxonomy" id="3373370"/>
    <lineage>
        <taxon>Bacteria</taxon>
        <taxon>Bacillati</taxon>
        <taxon>Actinomycetota</taxon>
        <taxon>Actinomycetes</taxon>
        <taxon>Mycobacteriales</taxon>
        <taxon>Nocardiaceae</taxon>
        <taxon>Antrihabitans</taxon>
    </lineage>
</organism>
<comment type="similarity">
    <text evidence="2 7">Belongs to the UDP-glucose/GDP-mannose dehydrogenase family.</text>
</comment>
<keyword evidence="4 7" id="KW-0560">Oxidoreductase</keyword>
<dbReference type="Pfam" id="PF03720">
    <property type="entry name" value="UDPG_MGDP_dh_C"/>
    <property type="match status" value="1"/>
</dbReference>
<dbReference type="SMART" id="SM00984">
    <property type="entry name" value="UDPG_MGDP_dh_C"/>
    <property type="match status" value="1"/>
</dbReference>
<dbReference type="Pfam" id="PF03721">
    <property type="entry name" value="UDPG_MGDP_dh_N"/>
    <property type="match status" value="1"/>
</dbReference>
<evidence type="ECO:0000256" key="1">
    <source>
        <dbReference type="ARBA" id="ARBA00004701"/>
    </source>
</evidence>
<dbReference type="InterPro" id="IPR036291">
    <property type="entry name" value="NAD(P)-bd_dom_sf"/>
</dbReference>
<accession>A0ABW7KHW0</accession>
<dbReference type="InterPro" id="IPR014027">
    <property type="entry name" value="UDP-Glc/GDP-Man_DH_C"/>
</dbReference>
<evidence type="ECO:0000256" key="7">
    <source>
        <dbReference type="PIRNR" id="PIRNR000124"/>
    </source>
</evidence>
<evidence type="ECO:0000256" key="2">
    <source>
        <dbReference type="ARBA" id="ARBA00006601"/>
    </source>
</evidence>
<sequence length="453" mass="48131">MTRAGELTPHSGDVLAVSVFWLGYVGCVSAACLASRGHSVIGVDVNPQKTEFLRQGKAPVVEERIGELTAEVVASGHLTVSDDAAKAVHATDISIVCVGTPSAPGGGLSTAYLESASEEIGAALATKDGWHVVCFRSTMVPGTCEGILVPALEKASGKKAGIDFGVCVNPEFLREGSSVFDFENPPKTVVGESDERSGALVMDLYEGLGGPRFRVPIAVAEMTKYADNSFHALKVAFGNEIGAVCQKLGLDSHAVMDIFLADTKLNISPAYLKPGFAFGGSCLPKDVRALTHTARQNDIDIPVLANLLASNETQLKRAVDMVTNLGRRKVGIFGLSFKSGTDDLRESPMVELAERLIGKGYDVLIYDANVALSRLMGANREYIEDRVPHIGQLLTGDIAAVVEHGEVFIAGTKEANVVESIDNIGPDKTVIDVVRLPDAEKRRLQPGYLGIGW</sequence>
<evidence type="ECO:0000313" key="9">
    <source>
        <dbReference type="EMBL" id="MFH5232755.1"/>
    </source>
</evidence>
<dbReference type="PIRSF" id="PIRSF000124">
    <property type="entry name" value="UDPglc_GDPman_dh"/>
    <property type="match status" value="1"/>
</dbReference>
<feature type="domain" description="UDP-glucose/GDP-mannose dehydrogenase C-terminal" evidence="8">
    <location>
        <begin position="331"/>
        <end position="439"/>
    </location>
</feature>
<evidence type="ECO:0000256" key="4">
    <source>
        <dbReference type="ARBA" id="ARBA00023002"/>
    </source>
</evidence>
<dbReference type="InterPro" id="IPR014026">
    <property type="entry name" value="UDP-Glc/GDP-Man_DH_dimer"/>
</dbReference>
<dbReference type="PIRSF" id="PIRSF500134">
    <property type="entry name" value="UDPglc_DH_bac"/>
    <property type="match status" value="1"/>
</dbReference>
<proteinExistence type="inferred from homology"/>
<comment type="caution">
    <text evidence="9">The sequence shown here is derived from an EMBL/GenBank/DDBJ whole genome shotgun (WGS) entry which is preliminary data.</text>
</comment>
<keyword evidence="5 7" id="KW-0520">NAD</keyword>
<comment type="pathway">
    <text evidence="1">Nucleotide-sugar biosynthesis; UDP-alpha-D-glucuronate biosynthesis; UDP-alpha-D-glucuronate from UDP-alpha-D-glucose: step 1/1.</text>
</comment>
<dbReference type="SUPFAM" id="SSF51735">
    <property type="entry name" value="NAD(P)-binding Rossmann-fold domains"/>
    <property type="match status" value="1"/>
</dbReference>
<protein>
    <recommendedName>
        <fullName evidence="3 7">UDP-glucose 6-dehydrogenase</fullName>
        <ecNumber evidence="3 7">1.1.1.22</ecNumber>
    </recommendedName>
</protein>
<evidence type="ECO:0000256" key="6">
    <source>
        <dbReference type="ARBA" id="ARBA00047473"/>
    </source>
</evidence>
<dbReference type="InterPro" id="IPR028357">
    <property type="entry name" value="UDPglc_DH_bac"/>
</dbReference>
<dbReference type="PROSITE" id="PS51257">
    <property type="entry name" value="PROKAR_LIPOPROTEIN"/>
    <property type="match status" value="1"/>
</dbReference>
<dbReference type="InterPro" id="IPR001732">
    <property type="entry name" value="UDP-Glc/GDP-Man_DH_N"/>
</dbReference>
<reference evidence="9 10" key="1">
    <citation type="submission" date="2024-10" db="EMBL/GenBank/DDBJ databases">
        <authorList>
            <person name="Riesco R."/>
        </authorList>
    </citation>
    <scope>NUCLEOTIDE SEQUENCE [LARGE SCALE GENOMIC DNA]</scope>
    <source>
        <strain evidence="9 10">NCIMB 15450</strain>
    </source>
</reference>
<evidence type="ECO:0000256" key="3">
    <source>
        <dbReference type="ARBA" id="ARBA00012954"/>
    </source>
</evidence>
<dbReference type="NCBIfam" id="TIGR03026">
    <property type="entry name" value="NDP-sugDHase"/>
    <property type="match status" value="1"/>
</dbReference>
<dbReference type="InterPro" id="IPR036220">
    <property type="entry name" value="UDP-Glc/GDP-Man_DH_C_sf"/>
</dbReference>
<comment type="catalytic activity">
    <reaction evidence="6 7">
        <text>UDP-alpha-D-glucose + 2 NAD(+) + H2O = UDP-alpha-D-glucuronate + 2 NADH + 3 H(+)</text>
        <dbReference type="Rhea" id="RHEA:23596"/>
        <dbReference type="ChEBI" id="CHEBI:15377"/>
        <dbReference type="ChEBI" id="CHEBI:15378"/>
        <dbReference type="ChEBI" id="CHEBI:57540"/>
        <dbReference type="ChEBI" id="CHEBI:57945"/>
        <dbReference type="ChEBI" id="CHEBI:58052"/>
        <dbReference type="ChEBI" id="CHEBI:58885"/>
        <dbReference type="EC" id="1.1.1.22"/>
    </reaction>
</comment>
<dbReference type="RefSeq" id="WP_395127820.1">
    <property type="nucleotide sequence ID" value="NZ_JBIMSN010000158.1"/>
</dbReference>
<dbReference type="InterPro" id="IPR017476">
    <property type="entry name" value="UDP-Glc/GDP-Man"/>
</dbReference>
<dbReference type="Proteomes" id="UP001609219">
    <property type="component" value="Unassembled WGS sequence"/>
</dbReference>
<dbReference type="Pfam" id="PF00984">
    <property type="entry name" value="UDPG_MGDP_dh"/>
    <property type="match status" value="1"/>
</dbReference>
<dbReference type="SUPFAM" id="SSF52413">
    <property type="entry name" value="UDP-glucose/GDP-mannose dehydrogenase C-terminal domain"/>
    <property type="match status" value="1"/>
</dbReference>
<evidence type="ECO:0000259" key="8">
    <source>
        <dbReference type="SMART" id="SM00984"/>
    </source>
</evidence>
<dbReference type="EC" id="1.1.1.22" evidence="3 7"/>
<name>A0ABW7KHW0_9NOCA</name>
<dbReference type="EMBL" id="JBIMSN010000158">
    <property type="protein sequence ID" value="MFH5232755.1"/>
    <property type="molecule type" value="Genomic_DNA"/>
</dbReference>
<dbReference type="SUPFAM" id="SSF48179">
    <property type="entry name" value="6-phosphogluconate dehydrogenase C-terminal domain-like"/>
    <property type="match status" value="1"/>
</dbReference>
<dbReference type="PANTHER" id="PTHR43750:SF1">
    <property type="entry name" value="GDP-MANNOSE 6-DEHYDROGENASE"/>
    <property type="match status" value="1"/>
</dbReference>
<keyword evidence="10" id="KW-1185">Reference proteome</keyword>
<gene>
    <name evidence="9" type="ORF">ACHIRB_29925</name>
</gene>
<dbReference type="Gene3D" id="3.40.50.720">
    <property type="entry name" value="NAD(P)-binding Rossmann-like Domain"/>
    <property type="match status" value="2"/>
</dbReference>
<dbReference type="Gene3D" id="1.20.5.170">
    <property type="match status" value="1"/>
</dbReference>
<evidence type="ECO:0000313" key="10">
    <source>
        <dbReference type="Proteomes" id="UP001609219"/>
    </source>
</evidence>
<dbReference type="PANTHER" id="PTHR43750">
    <property type="entry name" value="UDP-GLUCOSE 6-DEHYDROGENASE TUAD"/>
    <property type="match status" value="1"/>
</dbReference>